<name>A0A2S6IJ39_9ACTN</name>
<dbReference type="AlphaFoldDB" id="A0A2S6IJ39"/>
<evidence type="ECO:0000313" key="6">
    <source>
        <dbReference type="Proteomes" id="UP000239485"/>
    </source>
</evidence>
<dbReference type="Gene3D" id="3.30.70.2390">
    <property type="match status" value="1"/>
</dbReference>
<sequence>MQGTAPVTGVPGAGRSARGRHASQEHGLAYRLLRAAGVGVLAFSTVGAAGGAYAWYQLEGNINTQDIDAWVGEAPPDEAAADPTTGQEPLNILVMGSDTRDLADGTGGQYGGESADPGARSDTTVLVHLAADRESAAFVSIPRDSMVQIPDCTREDGTVVPGRRGMFNDAFSEAGPACTIKTVQRLTGVPVDHHAVVDFSGFRSMVDALNGVEICLPKKIDDKKANLRLPAGRHQVDGETALAYARVRYIGDGSDISRIARQQALMSSMVQKITSSETLFRPDRLYSFLDAATSSVTTDPDLAKLNYLRKLAMGLKDIPADGVQFVTVPNEPDPKDPNRLVWTPAADLLWKQIRTDTRVGAPPAPAPTSSAAPSASSALTVPPAKISVEVLNVGGVKGAARTAAEGLTGQGFTVTRTGDAEPTASASGVLVRYGPDRKDSAATVAAAFPGAKSRLDPALGKTVVVEVGTKAPAVVDVRLRLGQAPAPSAAPGAKPSAGTTPAPAPTIEARVASDDICA</sequence>
<evidence type="ECO:0000259" key="4">
    <source>
        <dbReference type="Pfam" id="PF13399"/>
    </source>
</evidence>
<feature type="domain" description="LytR/CpsA/Psr regulator C-terminal" evidence="4">
    <location>
        <begin position="386"/>
        <end position="469"/>
    </location>
</feature>
<dbReference type="Gene3D" id="3.40.630.190">
    <property type="entry name" value="LCP protein"/>
    <property type="match status" value="1"/>
</dbReference>
<dbReference type="PANTHER" id="PTHR33392:SF6">
    <property type="entry name" value="POLYISOPRENYL-TEICHOIC ACID--PEPTIDOGLYCAN TEICHOIC ACID TRANSFERASE TAGU"/>
    <property type="match status" value="1"/>
</dbReference>
<protein>
    <submittedName>
        <fullName evidence="5">LCP family protein required for cell wall assembly</fullName>
    </submittedName>
</protein>
<organism evidence="5 6">
    <name type="scientific">Kineococcus xinjiangensis</name>
    <dbReference type="NCBI Taxonomy" id="512762"/>
    <lineage>
        <taxon>Bacteria</taxon>
        <taxon>Bacillati</taxon>
        <taxon>Actinomycetota</taxon>
        <taxon>Actinomycetes</taxon>
        <taxon>Kineosporiales</taxon>
        <taxon>Kineosporiaceae</taxon>
        <taxon>Kineococcus</taxon>
    </lineage>
</organism>
<evidence type="ECO:0000256" key="1">
    <source>
        <dbReference type="ARBA" id="ARBA00006068"/>
    </source>
</evidence>
<feature type="region of interest" description="Disordered" evidence="2">
    <location>
        <begin position="1"/>
        <end position="21"/>
    </location>
</feature>
<comment type="caution">
    <text evidence="5">The sequence shown here is derived from an EMBL/GenBank/DDBJ whole genome shotgun (WGS) entry which is preliminary data.</text>
</comment>
<feature type="compositionally biased region" description="Low complexity" evidence="2">
    <location>
        <begin position="485"/>
        <end position="501"/>
    </location>
</feature>
<feature type="region of interest" description="Disordered" evidence="2">
    <location>
        <begin position="358"/>
        <end position="377"/>
    </location>
</feature>
<gene>
    <name evidence="5" type="ORF">CLV92_108144</name>
</gene>
<proteinExistence type="inferred from homology"/>
<keyword evidence="6" id="KW-1185">Reference proteome</keyword>
<dbReference type="InterPro" id="IPR050922">
    <property type="entry name" value="LytR/CpsA/Psr_CW_biosynth"/>
</dbReference>
<feature type="compositionally biased region" description="Low complexity" evidence="2">
    <location>
        <begin position="367"/>
        <end position="377"/>
    </location>
</feature>
<dbReference type="InterPro" id="IPR004474">
    <property type="entry name" value="LytR_CpsA_psr"/>
</dbReference>
<dbReference type="EMBL" id="PTJD01000008">
    <property type="protein sequence ID" value="PPK94242.1"/>
    <property type="molecule type" value="Genomic_DNA"/>
</dbReference>
<comment type="similarity">
    <text evidence="1">Belongs to the LytR/CpsA/Psr (LCP) family.</text>
</comment>
<dbReference type="Pfam" id="PF03816">
    <property type="entry name" value="LytR_cpsA_psr"/>
    <property type="match status" value="1"/>
</dbReference>
<evidence type="ECO:0000313" key="5">
    <source>
        <dbReference type="EMBL" id="PPK94242.1"/>
    </source>
</evidence>
<feature type="domain" description="Cell envelope-related transcriptional attenuator" evidence="3">
    <location>
        <begin position="120"/>
        <end position="274"/>
    </location>
</feature>
<evidence type="ECO:0000256" key="2">
    <source>
        <dbReference type="SAM" id="MobiDB-lite"/>
    </source>
</evidence>
<dbReference type="Proteomes" id="UP000239485">
    <property type="component" value="Unassembled WGS sequence"/>
</dbReference>
<dbReference type="Pfam" id="PF13399">
    <property type="entry name" value="LytR_C"/>
    <property type="match status" value="1"/>
</dbReference>
<evidence type="ECO:0000259" key="3">
    <source>
        <dbReference type="Pfam" id="PF03816"/>
    </source>
</evidence>
<accession>A0A2S6IJ39</accession>
<feature type="region of interest" description="Disordered" evidence="2">
    <location>
        <begin position="485"/>
        <end position="518"/>
    </location>
</feature>
<dbReference type="InterPro" id="IPR027381">
    <property type="entry name" value="LytR/CpsA/Psr_C"/>
</dbReference>
<reference evidence="5 6" key="1">
    <citation type="submission" date="2018-02" db="EMBL/GenBank/DDBJ databases">
        <title>Genomic Encyclopedia of Archaeal and Bacterial Type Strains, Phase II (KMG-II): from individual species to whole genera.</title>
        <authorList>
            <person name="Goeker M."/>
        </authorList>
    </citation>
    <scope>NUCLEOTIDE SEQUENCE [LARGE SCALE GENOMIC DNA]</scope>
    <source>
        <strain evidence="5 6">DSM 22857</strain>
    </source>
</reference>
<dbReference type="PANTHER" id="PTHR33392">
    <property type="entry name" value="POLYISOPRENYL-TEICHOIC ACID--PEPTIDOGLYCAN TEICHOIC ACID TRANSFERASE TAGU"/>
    <property type="match status" value="1"/>
</dbReference>
<dbReference type="NCBIfam" id="TIGR00350">
    <property type="entry name" value="lytR_cpsA_psr"/>
    <property type="match status" value="1"/>
</dbReference>